<evidence type="ECO:0000313" key="5">
    <source>
        <dbReference type="EnsemblProtists" id="EOD41802"/>
    </source>
</evidence>
<dbReference type="Gene3D" id="1.25.40.10">
    <property type="entry name" value="Tetratricopeptide repeat domain"/>
    <property type="match status" value="3"/>
</dbReference>
<dbReference type="InterPro" id="IPR052628">
    <property type="entry name" value="CFAP70"/>
</dbReference>
<proteinExistence type="predicted"/>
<evidence type="ECO:0000256" key="1">
    <source>
        <dbReference type="ARBA" id="ARBA00022737"/>
    </source>
</evidence>
<dbReference type="SMART" id="SM00028">
    <property type="entry name" value="TPR"/>
    <property type="match status" value="7"/>
</dbReference>
<dbReference type="GO" id="GO:0031514">
    <property type="term" value="C:motile cilium"/>
    <property type="evidence" value="ECO:0007669"/>
    <property type="project" value="TreeGrafter"/>
</dbReference>
<name>A0A0D3L1B7_EMIH1</name>
<dbReference type="GO" id="GO:0070062">
    <property type="term" value="C:extracellular exosome"/>
    <property type="evidence" value="ECO:0007669"/>
    <property type="project" value="TreeGrafter"/>
</dbReference>
<protein>
    <submittedName>
        <fullName evidence="5">Uncharacterized protein</fullName>
    </submittedName>
</protein>
<evidence type="ECO:0000256" key="4">
    <source>
        <dbReference type="SAM" id="MobiDB-lite"/>
    </source>
</evidence>
<dbReference type="STRING" id="2903.R1E302"/>
<dbReference type="PaxDb" id="2903-EOD41802"/>
<evidence type="ECO:0000256" key="3">
    <source>
        <dbReference type="PROSITE-ProRule" id="PRU00339"/>
    </source>
</evidence>
<dbReference type="HOGENOM" id="CLU_308068_0_0_1"/>
<feature type="compositionally biased region" description="Pro residues" evidence="4">
    <location>
        <begin position="385"/>
        <end position="396"/>
    </location>
</feature>
<dbReference type="GO" id="GO:0003341">
    <property type="term" value="P:cilium movement"/>
    <property type="evidence" value="ECO:0007669"/>
    <property type="project" value="TreeGrafter"/>
</dbReference>
<evidence type="ECO:0000256" key="2">
    <source>
        <dbReference type="ARBA" id="ARBA00022803"/>
    </source>
</evidence>
<dbReference type="SUPFAM" id="SSF48452">
    <property type="entry name" value="TPR-like"/>
    <property type="match status" value="2"/>
</dbReference>
<organism evidence="5 6">
    <name type="scientific">Emiliania huxleyi (strain CCMP1516)</name>
    <dbReference type="NCBI Taxonomy" id="280463"/>
    <lineage>
        <taxon>Eukaryota</taxon>
        <taxon>Haptista</taxon>
        <taxon>Haptophyta</taxon>
        <taxon>Prymnesiophyceae</taxon>
        <taxon>Isochrysidales</taxon>
        <taxon>Noelaerhabdaceae</taxon>
        <taxon>Emiliania</taxon>
    </lineage>
</organism>
<dbReference type="KEGG" id="ehx:EMIHUDRAFT_194332"/>
<keyword evidence="6" id="KW-1185">Reference proteome</keyword>
<dbReference type="Proteomes" id="UP000013827">
    <property type="component" value="Unassembled WGS sequence"/>
</dbReference>
<accession>A0A0D3L1B7</accession>
<feature type="region of interest" description="Disordered" evidence="4">
    <location>
        <begin position="145"/>
        <end position="212"/>
    </location>
</feature>
<dbReference type="PROSITE" id="PS50005">
    <property type="entry name" value="TPR"/>
    <property type="match status" value="1"/>
</dbReference>
<feature type="repeat" description="TPR" evidence="3">
    <location>
        <begin position="580"/>
        <end position="613"/>
    </location>
</feature>
<dbReference type="InterPro" id="IPR019734">
    <property type="entry name" value="TPR_rpt"/>
</dbReference>
<evidence type="ECO:0000313" key="6">
    <source>
        <dbReference type="Proteomes" id="UP000013827"/>
    </source>
</evidence>
<dbReference type="GeneID" id="17287072"/>
<dbReference type="RefSeq" id="XP_005794231.1">
    <property type="nucleotide sequence ID" value="XM_005794174.1"/>
</dbReference>
<feature type="region of interest" description="Disordered" evidence="4">
    <location>
        <begin position="380"/>
        <end position="402"/>
    </location>
</feature>
<reference evidence="5" key="2">
    <citation type="submission" date="2024-10" db="UniProtKB">
        <authorList>
            <consortium name="EnsemblProtists"/>
        </authorList>
    </citation>
    <scope>IDENTIFICATION</scope>
</reference>
<dbReference type="eggNOG" id="ENOG502QSJ2">
    <property type="taxonomic scope" value="Eukaryota"/>
</dbReference>
<reference evidence="6" key="1">
    <citation type="journal article" date="2013" name="Nature">
        <title>Pan genome of the phytoplankton Emiliania underpins its global distribution.</title>
        <authorList>
            <person name="Read B.A."/>
            <person name="Kegel J."/>
            <person name="Klute M.J."/>
            <person name="Kuo A."/>
            <person name="Lefebvre S.C."/>
            <person name="Maumus F."/>
            <person name="Mayer C."/>
            <person name="Miller J."/>
            <person name="Monier A."/>
            <person name="Salamov A."/>
            <person name="Young J."/>
            <person name="Aguilar M."/>
            <person name="Claverie J.M."/>
            <person name="Frickenhaus S."/>
            <person name="Gonzalez K."/>
            <person name="Herman E.K."/>
            <person name="Lin Y.C."/>
            <person name="Napier J."/>
            <person name="Ogata H."/>
            <person name="Sarno A.F."/>
            <person name="Shmutz J."/>
            <person name="Schroeder D."/>
            <person name="de Vargas C."/>
            <person name="Verret F."/>
            <person name="von Dassow P."/>
            <person name="Valentin K."/>
            <person name="Van de Peer Y."/>
            <person name="Wheeler G."/>
            <person name="Dacks J.B."/>
            <person name="Delwiche C.F."/>
            <person name="Dyhrman S.T."/>
            <person name="Glockner G."/>
            <person name="John U."/>
            <person name="Richards T."/>
            <person name="Worden A.Z."/>
            <person name="Zhang X."/>
            <person name="Grigoriev I.V."/>
            <person name="Allen A.E."/>
            <person name="Bidle K."/>
            <person name="Borodovsky M."/>
            <person name="Bowler C."/>
            <person name="Brownlee C."/>
            <person name="Cock J.M."/>
            <person name="Elias M."/>
            <person name="Gladyshev V.N."/>
            <person name="Groth M."/>
            <person name="Guda C."/>
            <person name="Hadaegh A."/>
            <person name="Iglesias-Rodriguez M.D."/>
            <person name="Jenkins J."/>
            <person name="Jones B.M."/>
            <person name="Lawson T."/>
            <person name="Leese F."/>
            <person name="Lindquist E."/>
            <person name="Lobanov A."/>
            <person name="Lomsadze A."/>
            <person name="Malik S.B."/>
            <person name="Marsh M.E."/>
            <person name="Mackinder L."/>
            <person name="Mock T."/>
            <person name="Mueller-Roeber B."/>
            <person name="Pagarete A."/>
            <person name="Parker M."/>
            <person name="Probert I."/>
            <person name="Quesneville H."/>
            <person name="Raines C."/>
            <person name="Rensing S.A."/>
            <person name="Riano-Pachon D.M."/>
            <person name="Richier S."/>
            <person name="Rokitta S."/>
            <person name="Shiraiwa Y."/>
            <person name="Soanes D.M."/>
            <person name="van der Giezen M."/>
            <person name="Wahlund T.M."/>
            <person name="Williams B."/>
            <person name="Wilson W."/>
            <person name="Wolfe G."/>
            <person name="Wurch L.L."/>
        </authorList>
    </citation>
    <scope>NUCLEOTIDE SEQUENCE</scope>
</reference>
<dbReference type="GO" id="GO:0060271">
    <property type="term" value="P:cilium assembly"/>
    <property type="evidence" value="ECO:0007669"/>
    <property type="project" value="TreeGrafter"/>
</dbReference>
<dbReference type="PANTHER" id="PTHR44314">
    <property type="entry name" value="CILIA- AND FLAGELLA-ASSOCIATED PROTEIN 70"/>
    <property type="match status" value="1"/>
</dbReference>
<dbReference type="AlphaFoldDB" id="A0A0D3L1B7"/>
<feature type="region of interest" description="Disordered" evidence="4">
    <location>
        <begin position="339"/>
        <end position="365"/>
    </location>
</feature>
<dbReference type="InterPro" id="IPR011990">
    <property type="entry name" value="TPR-like_helical_dom_sf"/>
</dbReference>
<dbReference type="EnsemblProtists" id="EOD41802">
    <property type="protein sequence ID" value="EOD41802"/>
    <property type="gene ID" value="EMIHUDRAFT_194332"/>
</dbReference>
<feature type="compositionally biased region" description="Basic and acidic residues" evidence="4">
    <location>
        <begin position="200"/>
        <end position="212"/>
    </location>
</feature>
<dbReference type="PANTHER" id="PTHR44314:SF1">
    <property type="entry name" value="CILIA- AND FLAGELLA-ASSOCIATED PROTEIN 70"/>
    <property type="match status" value="1"/>
</dbReference>
<keyword evidence="1" id="KW-0677">Repeat</keyword>
<sequence>MRTIRVSVRGARGLAEDASSRAVLTLPGSEPVESELVSGSAEPAFGLEAEWRAGTDDASLTRLVTTPALVRLVDATGASLGECSLPLEPMLACSSLEETWLPLGDSEDGPAVLVAATEDDHAFTYTATVRCAVADTTFRFEGGRLVVPPASKEEEEAPASDTSPESRESGPPSPAKEEEDAAAGRVEWLQTAEGGGLTKTEAEERVARETEEKEALEGQHIAWSGATATLFLGVEACRRLRSGVAEREKAMAKRVELEGKRQLSSEQEAELAETKRLLDELEPPLRVSVLRLLKDPAKASDPNAARYAAICTPDLAKLAAVGSTSCEGRFRITHDLAYAPDEGDEAAKPPPAVEPLEEPAEGAPHPYEVAGTLLRLDLRTSAPLNPRPPPPPPPLPKTSDMIPRRTLPALAPKTSGAEFEAQVKGVVEELAAEWSVLFPEVPPDTDDGSEAKETRRRELLHQLDASGKFFAFKERLKRAVVRLARESTARPTGEPPDEAQQRVFYNDLYVALLRRMHAALDATFFPPAVPPSAPSAPSALDGTPPEAALATLASEAEAEFRLEAAANYHHERVATAPTIAAAWLAYGTFLLRTGRGAKAEECSREAIAVDPEYAEAMLVHGVTLASRSNHEQAEPFLRAALDAAPEDAQLWLLMAVVYERMERGRDARVALRQASTLLGEGSETGPHYLALAQRLLPYAASPLIDEALERAGGTDTLAANLVRAEMLLQRGELAPAETGKAAEARATYERALSLCGAPLPAPLLLHLGAVCQSEGDAARARHLFLHASRLSPSCTSWLGAGVACLALELYDEAEQCLCEANILDNRRPDVWGQLALLCQRRDRTATRLNLADGKLLVAIGAAFFDGGVWAAAEGCFRRALAVDATPLTMQRLADSLLEQQSYKEALAAYRRAMQAVAEDAAGAVAQACGRQIKRVLAHMGLPEDDQDDSEQLPLDGTTG</sequence>
<keyword evidence="2 3" id="KW-0802">TPR repeat</keyword>